<dbReference type="RefSeq" id="WP_168046683.1">
    <property type="nucleotide sequence ID" value="NZ_JAATJR010000001.1"/>
</dbReference>
<dbReference type="EMBL" id="JAAVTX010000001">
    <property type="protein sequence ID" value="NKE43574.1"/>
    <property type="molecule type" value="Genomic_DNA"/>
</dbReference>
<evidence type="ECO:0000313" key="3">
    <source>
        <dbReference type="Proteomes" id="UP000765160"/>
    </source>
</evidence>
<keyword evidence="3" id="KW-1185">Reference proteome</keyword>
<proteinExistence type="predicted"/>
<comment type="caution">
    <text evidence="2">The sequence shown here is derived from an EMBL/GenBank/DDBJ whole genome shotgun (WGS) entry which is preliminary data.</text>
</comment>
<reference evidence="2 3" key="1">
    <citation type="submission" date="2020-03" db="EMBL/GenBank/DDBJ databases">
        <title>Roseomonas selenitidurans sp. nov. isolated from soil.</title>
        <authorList>
            <person name="Liu H."/>
        </authorList>
    </citation>
    <scope>NUCLEOTIDE SEQUENCE [LARGE SCALE GENOMIC DNA]</scope>
    <source>
        <strain evidence="2 3">JCM 15073</strain>
    </source>
</reference>
<sequence length="113" mass="11968">MSNATKEKAAEAAETAPQVMVTLSPADAARQREMDIIARQQAQQDARRAASGTVTLEAIVGFTIVDDENPDGRVIRPGQAFEVAGYDVPAFLGRARHPRDDDAPARGAHVSAG</sequence>
<accession>A0ABX1ESH9</accession>
<evidence type="ECO:0000256" key="1">
    <source>
        <dbReference type="SAM" id="MobiDB-lite"/>
    </source>
</evidence>
<gene>
    <name evidence="2" type="ORF">HB662_02215</name>
</gene>
<organism evidence="2 3">
    <name type="scientific">Falsiroseomonas frigidaquae</name>
    <dbReference type="NCBI Taxonomy" id="487318"/>
    <lineage>
        <taxon>Bacteria</taxon>
        <taxon>Pseudomonadati</taxon>
        <taxon>Pseudomonadota</taxon>
        <taxon>Alphaproteobacteria</taxon>
        <taxon>Acetobacterales</taxon>
        <taxon>Roseomonadaceae</taxon>
        <taxon>Falsiroseomonas</taxon>
    </lineage>
</organism>
<name>A0ABX1ESH9_9PROT</name>
<dbReference type="Proteomes" id="UP000765160">
    <property type="component" value="Unassembled WGS sequence"/>
</dbReference>
<feature type="region of interest" description="Disordered" evidence="1">
    <location>
        <begin position="94"/>
        <end position="113"/>
    </location>
</feature>
<evidence type="ECO:0000313" key="2">
    <source>
        <dbReference type="EMBL" id="NKE43574.1"/>
    </source>
</evidence>
<protein>
    <submittedName>
        <fullName evidence="2">Uncharacterized protein</fullName>
    </submittedName>
</protein>